<keyword evidence="9" id="KW-1185">Reference proteome</keyword>
<keyword evidence="5 7" id="KW-1133">Transmembrane helix</keyword>
<feature type="transmembrane region" description="Helical" evidence="7">
    <location>
        <begin position="167"/>
        <end position="191"/>
    </location>
</feature>
<feature type="transmembrane region" description="Helical" evidence="7">
    <location>
        <begin position="437"/>
        <end position="456"/>
    </location>
</feature>
<keyword evidence="6 7" id="KW-0472">Membrane</keyword>
<evidence type="ECO:0000313" key="8">
    <source>
        <dbReference type="EMBL" id="GAA0474410.1"/>
    </source>
</evidence>
<proteinExistence type="inferred from homology"/>
<dbReference type="Pfam" id="PF13440">
    <property type="entry name" value="Polysacc_synt_3"/>
    <property type="match status" value="1"/>
</dbReference>
<feature type="transmembrane region" description="Helical" evidence="7">
    <location>
        <begin position="468"/>
        <end position="489"/>
    </location>
</feature>
<sequence length="506" mass="54881">MTDKSTEFSDNASSTAGAMFDNSLRQKTKSSLGWTVTKALSDQVFSLVIFIMLARLLTKEEIGIFAMVYVFSEVGRIIATGGLVQLIARAKKIDNLQINTIFWTNMGIAFVYVGLIWILAPVLADLLNQPGLTDPLRILSLALPINALGASHFALRLREFGHKTVAVRSILAGIIGGTTAVAAAMSGWGIWSLVVQRCVTEAVSTILAWASYRWIPAFQFNWAQAKQNFAFTSNLTIAQLIFLMLVRVQDLLIGASLGAAAVGIYRVAWRSTEMFAAAAIQPFSAVGLQIYSRLQDNPTAMKQAYKAMLGICAALSFPALVGFGVIAPDLVPLVFGSKWEAAGTLAQVFAFMAIPYTLNFFASPVLSAVGNSHRQRTLAITQLVTTLILTLIALPFGLTAVAIAYVIRSYLTLPLQMRFLKEASGIGMRTTFDAIKAPFIASTLMGFLLWSTLQIFADDQPLSWMKLFAAIAGAALFYAAALLTISATYRRLVTDFLPLKELSPNA</sequence>
<dbReference type="InterPro" id="IPR050833">
    <property type="entry name" value="Poly_Biosynth_Transport"/>
</dbReference>
<reference evidence="9" key="1">
    <citation type="journal article" date="2019" name="Int. J. Syst. Evol. Microbiol.">
        <title>The Global Catalogue of Microorganisms (GCM) 10K type strain sequencing project: providing services to taxonomists for standard genome sequencing and annotation.</title>
        <authorList>
            <consortium name="The Broad Institute Genomics Platform"/>
            <consortium name="The Broad Institute Genome Sequencing Center for Infectious Disease"/>
            <person name="Wu L."/>
            <person name="Ma J."/>
        </authorList>
    </citation>
    <scope>NUCLEOTIDE SEQUENCE [LARGE SCALE GENOMIC DNA]</scope>
    <source>
        <strain evidence="9">JCM 14162</strain>
    </source>
</reference>
<dbReference type="RefSeq" id="WP_229955991.1">
    <property type="nucleotide sequence ID" value="NZ_BAAAEM010000002.1"/>
</dbReference>
<evidence type="ECO:0000256" key="5">
    <source>
        <dbReference type="ARBA" id="ARBA00022989"/>
    </source>
</evidence>
<evidence type="ECO:0000256" key="2">
    <source>
        <dbReference type="ARBA" id="ARBA00007430"/>
    </source>
</evidence>
<evidence type="ECO:0000256" key="1">
    <source>
        <dbReference type="ARBA" id="ARBA00004651"/>
    </source>
</evidence>
<feature type="transmembrane region" description="Helical" evidence="7">
    <location>
        <begin position="346"/>
        <end position="366"/>
    </location>
</feature>
<dbReference type="EMBL" id="BAAAEM010000002">
    <property type="protein sequence ID" value="GAA0474410.1"/>
    <property type="molecule type" value="Genomic_DNA"/>
</dbReference>
<evidence type="ECO:0000256" key="6">
    <source>
        <dbReference type="ARBA" id="ARBA00023136"/>
    </source>
</evidence>
<name>A0ABP3K9P6_9SPHN</name>
<comment type="subcellular location">
    <subcellularLocation>
        <location evidence="1">Cell membrane</location>
        <topology evidence="1">Multi-pass membrane protein</topology>
    </subcellularLocation>
</comment>
<feature type="transmembrane region" description="Helical" evidence="7">
    <location>
        <begin position="100"/>
        <end position="124"/>
    </location>
</feature>
<protein>
    <submittedName>
        <fullName evidence="8">Lipopolysaccharide biosynthesis protein</fullName>
    </submittedName>
</protein>
<feature type="transmembrane region" description="Helical" evidence="7">
    <location>
        <begin position="304"/>
        <end position="326"/>
    </location>
</feature>
<dbReference type="CDD" id="cd13127">
    <property type="entry name" value="MATE_tuaB_like"/>
    <property type="match status" value="1"/>
</dbReference>
<evidence type="ECO:0000256" key="7">
    <source>
        <dbReference type="SAM" id="Phobius"/>
    </source>
</evidence>
<evidence type="ECO:0000313" key="9">
    <source>
        <dbReference type="Proteomes" id="UP001500713"/>
    </source>
</evidence>
<feature type="transmembrane region" description="Helical" evidence="7">
    <location>
        <begin position="136"/>
        <end position="155"/>
    </location>
</feature>
<comment type="similarity">
    <text evidence="2">Belongs to the polysaccharide synthase family.</text>
</comment>
<accession>A0ABP3K9P6</accession>
<feature type="transmembrane region" description="Helical" evidence="7">
    <location>
        <begin position="64"/>
        <end position="88"/>
    </location>
</feature>
<dbReference type="PANTHER" id="PTHR30250">
    <property type="entry name" value="PST FAMILY PREDICTED COLANIC ACID TRANSPORTER"/>
    <property type="match status" value="1"/>
</dbReference>
<feature type="transmembrane region" description="Helical" evidence="7">
    <location>
        <begin position="39"/>
        <end position="58"/>
    </location>
</feature>
<feature type="transmembrane region" description="Helical" evidence="7">
    <location>
        <begin position="378"/>
        <end position="407"/>
    </location>
</feature>
<gene>
    <name evidence="8" type="ORF">GCM10009096_14890</name>
</gene>
<evidence type="ECO:0000256" key="3">
    <source>
        <dbReference type="ARBA" id="ARBA00022475"/>
    </source>
</evidence>
<keyword evidence="4 7" id="KW-0812">Transmembrane</keyword>
<organism evidence="8 9">
    <name type="scientific">Parasphingorhabdus litoris</name>
    <dbReference type="NCBI Taxonomy" id="394733"/>
    <lineage>
        <taxon>Bacteria</taxon>
        <taxon>Pseudomonadati</taxon>
        <taxon>Pseudomonadota</taxon>
        <taxon>Alphaproteobacteria</taxon>
        <taxon>Sphingomonadales</taxon>
        <taxon>Sphingomonadaceae</taxon>
        <taxon>Parasphingorhabdus</taxon>
    </lineage>
</organism>
<dbReference type="PANTHER" id="PTHR30250:SF10">
    <property type="entry name" value="LIPOPOLYSACCHARIDE BIOSYNTHESIS PROTEIN WZXC"/>
    <property type="match status" value="1"/>
</dbReference>
<comment type="caution">
    <text evidence="8">The sequence shown here is derived from an EMBL/GenBank/DDBJ whole genome shotgun (WGS) entry which is preliminary data.</text>
</comment>
<dbReference type="Proteomes" id="UP001500713">
    <property type="component" value="Unassembled WGS sequence"/>
</dbReference>
<feature type="transmembrane region" description="Helical" evidence="7">
    <location>
        <begin position="251"/>
        <end position="268"/>
    </location>
</feature>
<keyword evidence="3" id="KW-1003">Cell membrane</keyword>
<evidence type="ECO:0000256" key="4">
    <source>
        <dbReference type="ARBA" id="ARBA00022692"/>
    </source>
</evidence>